<accession>A0A151GSU1</accession>
<proteinExistence type="predicted"/>
<dbReference type="GeneID" id="63713911"/>
<protein>
    <submittedName>
        <fullName evidence="2">Uncharacterized protein</fullName>
    </submittedName>
</protein>
<feature type="region of interest" description="Disordered" evidence="1">
    <location>
        <begin position="1"/>
        <end position="23"/>
    </location>
</feature>
<keyword evidence="3" id="KW-1185">Reference proteome</keyword>
<organism evidence="2 3">
    <name type="scientific">Drechmeria coniospora</name>
    <name type="common">Nematophagous fungus</name>
    <name type="synonym">Meria coniospora</name>
    <dbReference type="NCBI Taxonomy" id="98403"/>
    <lineage>
        <taxon>Eukaryota</taxon>
        <taxon>Fungi</taxon>
        <taxon>Dikarya</taxon>
        <taxon>Ascomycota</taxon>
        <taxon>Pezizomycotina</taxon>
        <taxon>Sordariomycetes</taxon>
        <taxon>Hypocreomycetidae</taxon>
        <taxon>Hypocreales</taxon>
        <taxon>Ophiocordycipitaceae</taxon>
        <taxon>Drechmeria</taxon>
    </lineage>
</organism>
<dbReference type="InParanoid" id="A0A151GSU1"/>
<sequence length="112" mass="12296">MRGRSSQPNAHHRGDSAAPCGGNDRLGIECGINMSGRCQEATYEHGVCVNGKSVCRTLSYASDKECESHLPAAFRRRSRAMHARRLRGFSDAARRCERVPQPDGCKDVGEYA</sequence>
<dbReference type="Proteomes" id="UP000076580">
    <property type="component" value="Chromosome 01"/>
</dbReference>
<dbReference type="EMBL" id="LAYC01000001">
    <property type="protein sequence ID" value="KYK60133.1"/>
    <property type="molecule type" value="Genomic_DNA"/>
</dbReference>
<evidence type="ECO:0000313" key="3">
    <source>
        <dbReference type="Proteomes" id="UP000076580"/>
    </source>
</evidence>
<comment type="caution">
    <text evidence="2">The sequence shown here is derived from an EMBL/GenBank/DDBJ whole genome shotgun (WGS) entry which is preliminary data.</text>
</comment>
<dbReference type="AlphaFoldDB" id="A0A151GSU1"/>
<dbReference type="RefSeq" id="XP_040659485.1">
    <property type="nucleotide sequence ID" value="XM_040798602.1"/>
</dbReference>
<evidence type="ECO:0000313" key="2">
    <source>
        <dbReference type="EMBL" id="KYK60133.1"/>
    </source>
</evidence>
<reference evidence="2 3" key="1">
    <citation type="journal article" date="2016" name="Sci. Rep.">
        <title>Insights into Adaptations to a Near-Obligate Nematode Endoparasitic Lifestyle from the Finished Genome of Drechmeria coniospora.</title>
        <authorList>
            <person name="Zhang L."/>
            <person name="Zhou Z."/>
            <person name="Guo Q."/>
            <person name="Fokkens L."/>
            <person name="Miskei M."/>
            <person name="Pocsi I."/>
            <person name="Zhang W."/>
            <person name="Chen M."/>
            <person name="Wang L."/>
            <person name="Sun Y."/>
            <person name="Donzelli B.G."/>
            <person name="Gibson D.M."/>
            <person name="Nelson D.R."/>
            <person name="Luo J.G."/>
            <person name="Rep M."/>
            <person name="Liu H."/>
            <person name="Yang S."/>
            <person name="Wang J."/>
            <person name="Krasnoff S.B."/>
            <person name="Xu Y."/>
            <person name="Molnar I."/>
            <person name="Lin M."/>
        </authorList>
    </citation>
    <scope>NUCLEOTIDE SEQUENCE [LARGE SCALE GENOMIC DNA]</scope>
    <source>
        <strain evidence="2 3">ARSEF 6962</strain>
    </source>
</reference>
<name>A0A151GSU1_DRECN</name>
<gene>
    <name evidence="2" type="ORF">DCS_01268</name>
</gene>
<evidence type="ECO:0000256" key="1">
    <source>
        <dbReference type="SAM" id="MobiDB-lite"/>
    </source>
</evidence>